<comment type="caution">
    <text evidence="1">The sequence shown here is derived from an EMBL/GenBank/DDBJ whole genome shotgun (WGS) entry which is preliminary data.</text>
</comment>
<accession>A0ABP7P1G1</accession>
<dbReference type="InterPro" id="IPR014519">
    <property type="entry name" value="UCP024492"/>
</dbReference>
<gene>
    <name evidence="1" type="ORF">GCM10022231_16840</name>
</gene>
<dbReference type="Proteomes" id="UP001418444">
    <property type="component" value="Unassembled WGS sequence"/>
</dbReference>
<proteinExistence type="predicted"/>
<dbReference type="InterPro" id="IPR007438">
    <property type="entry name" value="DUF488"/>
</dbReference>
<evidence type="ECO:0000313" key="2">
    <source>
        <dbReference type="Proteomes" id="UP001418444"/>
    </source>
</evidence>
<organism evidence="1 2">
    <name type="scientific">Gordonia caeni</name>
    <dbReference type="NCBI Taxonomy" id="1007097"/>
    <lineage>
        <taxon>Bacteria</taxon>
        <taxon>Bacillati</taxon>
        <taxon>Actinomycetota</taxon>
        <taxon>Actinomycetes</taxon>
        <taxon>Mycobacteriales</taxon>
        <taxon>Gordoniaceae</taxon>
        <taxon>Gordonia</taxon>
    </lineage>
</organism>
<dbReference type="EMBL" id="BAAAZW010000004">
    <property type="protein sequence ID" value="GAA3958098.1"/>
    <property type="molecule type" value="Genomic_DNA"/>
</dbReference>
<dbReference type="PIRSF" id="PIRSF024492">
    <property type="entry name" value="UCP024492"/>
    <property type="match status" value="1"/>
</dbReference>
<dbReference type="PANTHER" id="PTHR39337">
    <property type="entry name" value="BLR5642 PROTEIN"/>
    <property type="match status" value="1"/>
</dbReference>
<reference evidence="2" key="1">
    <citation type="journal article" date="2019" name="Int. J. Syst. Evol. Microbiol.">
        <title>The Global Catalogue of Microorganisms (GCM) 10K type strain sequencing project: providing services to taxonomists for standard genome sequencing and annotation.</title>
        <authorList>
            <consortium name="The Broad Institute Genomics Platform"/>
            <consortium name="The Broad Institute Genome Sequencing Center for Infectious Disease"/>
            <person name="Wu L."/>
            <person name="Ma J."/>
        </authorList>
    </citation>
    <scope>NUCLEOTIDE SEQUENCE [LARGE SCALE GENOMIC DNA]</scope>
    <source>
        <strain evidence="2">JCM 16923</strain>
    </source>
</reference>
<name>A0ABP7P1G1_9ACTN</name>
<sequence length="194" mass="21834">MTGLPTLNEQREIWTVGHWSCPIPEFLAPLDEHGIEVIVDVRAHPGSRRNPQFGSDAMSTWLPENGIDYRRIPELGGRRPRQDVDPEINVAWQNQSFKNYADYTLTDEFRSGIEELTDIARSRRVALMCGEPMPWRCHRLLIANTLVAQGWSVEHLVTGGAARRHVLGQWGAAPAVAADGQVTYPDRRQDRDGG</sequence>
<dbReference type="PANTHER" id="PTHR39337:SF1">
    <property type="entry name" value="BLR5642 PROTEIN"/>
    <property type="match status" value="1"/>
</dbReference>
<protein>
    <submittedName>
        <fullName evidence="1">DUF488 domain-containing protein</fullName>
    </submittedName>
</protein>
<evidence type="ECO:0000313" key="1">
    <source>
        <dbReference type="EMBL" id="GAA3958098.1"/>
    </source>
</evidence>
<dbReference type="Pfam" id="PF04343">
    <property type="entry name" value="DUF488"/>
    <property type="match status" value="1"/>
</dbReference>
<keyword evidence="2" id="KW-1185">Reference proteome</keyword>